<feature type="compositionally biased region" description="Polar residues" evidence="4">
    <location>
        <begin position="167"/>
        <end position="178"/>
    </location>
</feature>
<dbReference type="VEuPathDB" id="FungiDB:CLCR_07178"/>
<dbReference type="PANTHER" id="PTHR46865:SF2">
    <property type="entry name" value="MONOOXYGENASE"/>
    <property type="match status" value="1"/>
</dbReference>
<keyword evidence="7" id="KW-1185">Reference proteome</keyword>
<evidence type="ECO:0000256" key="4">
    <source>
        <dbReference type="SAM" id="MobiDB-lite"/>
    </source>
</evidence>
<keyword evidence="3" id="KW-0560">Oxidoreductase</keyword>
<dbReference type="SUPFAM" id="SSF51905">
    <property type="entry name" value="FAD/NAD(P)-binding domain"/>
    <property type="match status" value="1"/>
</dbReference>
<feature type="compositionally biased region" description="Basic and acidic residues" evidence="4">
    <location>
        <begin position="179"/>
        <end position="201"/>
    </location>
</feature>
<sequence>MSTPPLKVLISGAGIAGPCFAYWLARTRLRTSITIVERSPTPRVTGQAIDIHGPAIEIVKRMKLLEAIRARYTTEEGTVFLNHAGKPVVRFDAGETFTAEYEILRADLSELFLEATKPFDNVRYKYGDSIASLNQIDDDTCVKVKFASGTEETFDVVVAADGSTSRTRPMIMTPQSLGRQHDGEKAHAESEMSKHKEDDTNTDFDKTKASFNFLGMYTAFFSIPRRPDDSRMWQIYSLRKGLCVMIRPHRNPATMGAYLSITMPERGLREPGIDAAMDKGVGETKRMLHDYFDDAGWETTRVLEGMDRADDFYMSGAVQVKLPKWTNGRGVLLGDAAWATFGAGTTLAIGGAYILAGELSKIQSTKDVPRALERYEEVFRPIYAKMDDLIPGFPQVMFPQTAWGIGIRDAVLWFLGKTKVYKLLAMGQGVHWDLPSYDWVDAEKP</sequence>
<protein>
    <submittedName>
        <fullName evidence="6">Putative monooxygenase</fullName>
    </submittedName>
</protein>
<dbReference type="GO" id="GO:0004497">
    <property type="term" value="F:monooxygenase activity"/>
    <property type="evidence" value="ECO:0007669"/>
    <property type="project" value="UniProtKB-KW"/>
</dbReference>
<gene>
    <name evidence="6" type="ORF">CLCR_07178</name>
</gene>
<organism evidence="6 7">
    <name type="scientific">Cladophialophora carrionii</name>
    <dbReference type="NCBI Taxonomy" id="86049"/>
    <lineage>
        <taxon>Eukaryota</taxon>
        <taxon>Fungi</taxon>
        <taxon>Dikarya</taxon>
        <taxon>Ascomycota</taxon>
        <taxon>Pezizomycotina</taxon>
        <taxon>Eurotiomycetes</taxon>
        <taxon>Chaetothyriomycetidae</taxon>
        <taxon>Chaetothyriales</taxon>
        <taxon>Herpotrichiellaceae</taxon>
        <taxon>Cladophialophora</taxon>
    </lineage>
</organism>
<keyword evidence="6" id="KW-0503">Monooxygenase</keyword>
<dbReference type="STRING" id="86049.A0A1C1CMH6"/>
<evidence type="ECO:0000259" key="5">
    <source>
        <dbReference type="Pfam" id="PF01494"/>
    </source>
</evidence>
<dbReference type="Pfam" id="PF01494">
    <property type="entry name" value="FAD_binding_3"/>
    <property type="match status" value="1"/>
</dbReference>
<evidence type="ECO:0000313" key="7">
    <source>
        <dbReference type="Proteomes" id="UP000094526"/>
    </source>
</evidence>
<proteinExistence type="predicted"/>
<dbReference type="GO" id="GO:0071949">
    <property type="term" value="F:FAD binding"/>
    <property type="evidence" value="ECO:0007669"/>
    <property type="project" value="InterPro"/>
</dbReference>
<comment type="caution">
    <text evidence="6">The sequence shown here is derived from an EMBL/GenBank/DDBJ whole genome shotgun (WGS) entry which is preliminary data.</text>
</comment>
<dbReference type="OrthoDB" id="655030at2759"/>
<dbReference type="eggNOG" id="ENOG502QTX9">
    <property type="taxonomic scope" value="Eukaryota"/>
</dbReference>
<dbReference type="InterPro" id="IPR036188">
    <property type="entry name" value="FAD/NAD-bd_sf"/>
</dbReference>
<dbReference type="Gene3D" id="3.30.9.10">
    <property type="entry name" value="D-Amino Acid Oxidase, subunit A, domain 2"/>
    <property type="match status" value="1"/>
</dbReference>
<reference evidence="7" key="1">
    <citation type="submission" date="2015-07" db="EMBL/GenBank/DDBJ databases">
        <authorList>
            <person name="Teixeira M.M."/>
            <person name="Souza R.C."/>
            <person name="Almeida L.G."/>
            <person name="Vicente V.A."/>
            <person name="de Hoog S."/>
            <person name="Bocca A.L."/>
            <person name="de Almeida S.R."/>
            <person name="Vasconcelos A.T."/>
            <person name="Felipe M.S."/>
        </authorList>
    </citation>
    <scope>NUCLEOTIDE SEQUENCE [LARGE SCALE GENOMIC DNA]</scope>
    <source>
        <strain evidence="7">KSF</strain>
    </source>
</reference>
<dbReference type="InterPro" id="IPR002938">
    <property type="entry name" value="FAD-bd"/>
</dbReference>
<evidence type="ECO:0000313" key="6">
    <source>
        <dbReference type="EMBL" id="OCT49714.1"/>
    </source>
</evidence>
<dbReference type="PANTHER" id="PTHR46865">
    <property type="entry name" value="OXIDOREDUCTASE-RELATED"/>
    <property type="match status" value="1"/>
</dbReference>
<evidence type="ECO:0000256" key="2">
    <source>
        <dbReference type="ARBA" id="ARBA00022827"/>
    </source>
</evidence>
<dbReference type="InterPro" id="IPR051704">
    <property type="entry name" value="FAD_aromatic-hydroxylase"/>
</dbReference>
<dbReference type="VEuPathDB" id="FungiDB:G647_09957"/>
<feature type="domain" description="FAD-binding" evidence="5">
    <location>
        <begin position="7"/>
        <end position="386"/>
    </location>
</feature>
<evidence type="ECO:0000256" key="1">
    <source>
        <dbReference type="ARBA" id="ARBA00022630"/>
    </source>
</evidence>
<feature type="region of interest" description="Disordered" evidence="4">
    <location>
        <begin position="167"/>
        <end position="201"/>
    </location>
</feature>
<keyword evidence="1" id="KW-0285">Flavoprotein</keyword>
<accession>A0A1C1CMH6</accession>
<evidence type="ECO:0000256" key="3">
    <source>
        <dbReference type="ARBA" id="ARBA00023002"/>
    </source>
</evidence>
<dbReference type="Proteomes" id="UP000094526">
    <property type="component" value="Unassembled WGS sequence"/>
</dbReference>
<name>A0A1C1CMH6_9EURO</name>
<dbReference type="AlphaFoldDB" id="A0A1C1CMH6"/>
<keyword evidence="2" id="KW-0274">FAD</keyword>
<dbReference type="Gene3D" id="3.50.50.60">
    <property type="entry name" value="FAD/NAD(P)-binding domain"/>
    <property type="match status" value="1"/>
</dbReference>
<dbReference type="EMBL" id="LGRB01000010">
    <property type="protein sequence ID" value="OCT49714.1"/>
    <property type="molecule type" value="Genomic_DNA"/>
</dbReference>